<accession>A0A1G8HFG3</accession>
<reference evidence="3" key="1">
    <citation type="submission" date="2016-10" db="EMBL/GenBank/DDBJ databases">
        <authorList>
            <person name="Varghese N."/>
            <person name="Submissions S."/>
        </authorList>
    </citation>
    <scope>NUCLEOTIDE SEQUENCE [LARGE SCALE GENOMIC DNA]</scope>
    <source>
        <strain evidence="3">CCM 7469</strain>
    </source>
</reference>
<dbReference type="PROSITE" id="PS51257">
    <property type="entry name" value="PROKAR_LIPOPROTEIN"/>
    <property type="match status" value="1"/>
</dbReference>
<evidence type="ECO:0000313" key="3">
    <source>
        <dbReference type="Proteomes" id="UP000199636"/>
    </source>
</evidence>
<dbReference type="RefSeq" id="WP_090263106.1">
    <property type="nucleotide sequence ID" value="NZ_FNDS01000005.1"/>
</dbReference>
<dbReference type="STRING" id="428992.SAMN05216272_105190"/>
<feature type="chain" id="PRO_5011729997" description="Lipoprotein" evidence="1">
    <location>
        <begin position="19"/>
        <end position="68"/>
    </location>
</feature>
<dbReference type="OrthoDB" id="6902854at2"/>
<sequence length="68" mass="7285">MSKYYALALAVLALGGCAAPSSYNLGAIESPVKESFGLDAVERQPAYGAQFQEQGGFSANQRQMLQRQ</sequence>
<gene>
    <name evidence="2" type="ORF">SAMN05216272_105190</name>
</gene>
<name>A0A1G8HFG3_9PSED</name>
<evidence type="ECO:0008006" key="4">
    <source>
        <dbReference type="Google" id="ProtNLM"/>
    </source>
</evidence>
<dbReference type="AlphaFoldDB" id="A0A1G8HFG3"/>
<evidence type="ECO:0000256" key="1">
    <source>
        <dbReference type="SAM" id="SignalP"/>
    </source>
</evidence>
<dbReference type="Proteomes" id="UP000199636">
    <property type="component" value="Unassembled WGS sequence"/>
</dbReference>
<keyword evidence="3" id="KW-1185">Reference proteome</keyword>
<organism evidence="2 3">
    <name type="scientific">Pseudomonas panipatensis</name>
    <dbReference type="NCBI Taxonomy" id="428992"/>
    <lineage>
        <taxon>Bacteria</taxon>
        <taxon>Pseudomonadati</taxon>
        <taxon>Pseudomonadota</taxon>
        <taxon>Gammaproteobacteria</taxon>
        <taxon>Pseudomonadales</taxon>
        <taxon>Pseudomonadaceae</taxon>
        <taxon>Pseudomonas</taxon>
    </lineage>
</organism>
<evidence type="ECO:0000313" key="2">
    <source>
        <dbReference type="EMBL" id="SDI05210.1"/>
    </source>
</evidence>
<dbReference type="EMBL" id="FNDS01000005">
    <property type="protein sequence ID" value="SDI05210.1"/>
    <property type="molecule type" value="Genomic_DNA"/>
</dbReference>
<proteinExistence type="predicted"/>
<keyword evidence="1" id="KW-0732">Signal</keyword>
<feature type="signal peptide" evidence="1">
    <location>
        <begin position="1"/>
        <end position="18"/>
    </location>
</feature>
<protein>
    <recommendedName>
        <fullName evidence="4">Lipoprotein</fullName>
    </recommendedName>
</protein>